<organism evidence="1 2">
    <name type="scientific">Caloranaerobacter azorensis</name>
    <dbReference type="NCBI Taxonomy" id="116090"/>
    <lineage>
        <taxon>Bacteria</taxon>
        <taxon>Bacillati</taxon>
        <taxon>Bacillota</taxon>
        <taxon>Tissierellia</taxon>
        <taxon>Tissierellales</taxon>
        <taxon>Thermohalobacteraceae</taxon>
        <taxon>Caloranaerobacter</taxon>
    </lineage>
</organism>
<dbReference type="EMBL" id="CP048617">
    <property type="protein sequence ID" value="QIB26075.1"/>
    <property type="molecule type" value="Genomic_DNA"/>
</dbReference>
<sequence length="83" mass="9622">MGKKRKCRMTEEERTIHDKAVKIRKMTDRQIIEYIDDIYKTGYRAGMKTSNISPDKIIDEIKKIKGIGPITLSKIKQVLEGVK</sequence>
<dbReference type="Proteomes" id="UP000464452">
    <property type="component" value="Chromosome"/>
</dbReference>
<proteinExistence type="predicted"/>
<reference evidence="1 2" key="1">
    <citation type="submission" date="2020-02" db="EMBL/GenBank/DDBJ databases">
        <title>Thermophilic hydrogen producing bacteria, Caloranaerobacter azorensis.</title>
        <authorList>
            <person name="Baek K."/>
        </authorList>
    </citation>
    <scope>NUCLEOTIDE SEQUENCE [LARGE SCALE GENOMIC DNA]</scope>
    <source>
        <strain evidence="1 2">T3-1</strain>
    </source>
</reference>
<evidence type="ECO:0000313" key="2">
    <source>
        <dbReference type="Proteomes" id="UP000464452"/>
    </source>
</evidence>
<protein>
    <submittedName>
        <fullName evidence="1">Uncharacterized protein</fullName>
    </submittedName>
</protein>
<accession>A0A6P1YD20</accession>
<dbReference type="KEGG" id="cazo:G3A45_01370"/>
<dbReference type="RefSeq" id="WP_163234255.1">
    <property type="nucleotide sequence ID" value="NZ_CP048617.1"/>
</dbReference>
<gene>
    <name evidence="1" type="ORF">G3A45_01370</name>
</gene>
<name>A0A6P1YD20_9FIRM</name>
<evidence type="ECO:0000313" key="1">
    <source>
        <dbReference type="EMBL" id="QIB26075.1"/>
    </source>
</evidence>
<dbReference type="AlphaFoldDB" id="A0A6P1YD20"/>